<feature type="binding site" evidence="11">
    <location>
        <position position="77"/>
    </location>
    <ligand>
        <name>substrate</name>
    </ligand>
</feature>
<dbReference type="Proteomes" id="UP000183208">
    <property type="component" value="Unassembled WGS sequence"/>
</dbReference>
<dbReference type="NCBIfam" id="TIGR00657">
    <property type="entry name" value="asp_kinases"/>
    <property type="match status" value="1"/>
</dbReference>
<evidence type="ECO:0000256" key="1">
    <source>
        <dbReference type="ARBA" id="ARBA00004766"/>
    </source>
</evidence>
<evidence type="ECO:0000256" key="3">
    <source>
        <dbReference type="ARBA" id="ARBA00005139"/>
    </source>
</evidence>
<gene>
    <name evidence="15" type="ORF">SAMN05444171_2392</name>
</gene>
<dbReference type="GO" id="GO:0005524">
    <property type="term" value="F:ATP binding"/>
    <property type="evidence" value="ECO:0007669"/>
    <property type="project" value="UniProtKB-KW"/>
</dbReference>
<feature type="binding site" evidence="11">
    <location>
        <begin position="10"/>
        <end position="13"/>
    </location>
    <ligand>
        <name>ATP</name>
        <dbReference type="ChEBI" id="CHEBI:30616"/>
    </ligand>
</feature>
<evidence type="ECO:0000256" key="6">
    <source>
        <dbReference type="ARBA" id="ARBA00022741"/>
    </source>
</evidence>
<evidence type="ECO:0000256" key="11">
    <source>
        <dbReference type="PIRSR" id="PIRSR000726-1"/>
    </source>
</evidence>
<reference evidence="15 16" key="1">
    <citation type="submission" date="2016-10" db="EMBL/GenBank/DDBJ databases">
        <authorList>
            <person name="de Groot N.N."/>
        </authorList>
    </citation>
    <scope>NUCLEOTIDE SEQUENCE [LARGE SCALE GENOMIC DNA]</scope>
    <source>
        <strain evidence="15 16">GAS522</strain>
    </source>
</reference>
<keyword evidence="7 12" id="KW-0418">Kinase</keyword>
<dbReference type="GO" id="GO:0005829">
    <property type="term" value="C:cytosol"/>
    <property type="evidence" value="ECO:0007669"/>
    <property type="project" value="TreeGrafter"/>
</dbReference>
<dbReference type="SUPFAM" id="SSF53633">
    <property type="entry name" value="Carbamate kinase-like"/>
    <property type="match status" value="1"/>
</dbReference>
<evidence type="ECO:0000256" key="9">
    <source>
        <dbReference type="ARBA" id="ARBA00023154"/>
    </source>
</evidence>
<proteinExistence type="inferred from homology"/>
<dbReference type="InterPro" id="IPR001048">
    <property type="entry name" value="Asp/Glu/Uridylate_kinase"/>
</dbReference>
<keyword evidence="5 12" id="KW-0808">Transferase</keyword>
<feature type="binding site" evidence="11">
    <location>
        <position position="50"/>
    </location>
    <ligand>
        <name>substrate</name>
    </ligand>
</feature>
<evidence type="ECO:0000256" key="5">
    <source>
        <dbReference type="ARBA" id="ARBA00022679"/>
    </source>
</evidence>
<evidence type="ECO:0000256" key="7">
    <source>
        <dbReference type="ARBA" id="ARBA00022777"/>
    </source>
</evidence>
<dbReference type="GO" id="GO:0009090">
    <property type="term" value="P:homoserine biosynthetic process"/>
    <property type="evidence" value="ECO:0007669"/>
    <property type="project" value="TreeGrafter"/>
</dbReference>
<dbReference type="Pfam" id="PF00696">
    <property type="entry name" value="AA_kinase"/>
    <property type="match status" value="1"/>
</dbReference>
<dbReference type="UniPathway" id="UPA00050">
    <property type="reaction ID" value="UER00461"/>
</dbReference>
<dbReference type="PANTHER" id="PTHR21499:SF3">
    <property type="entry name" value="ASPARTOKINASE"/>
    <property type="match status" value="1"/>
</dbReference>
<dbReference type="RefSeq" id="WP_079586040.1">
    <property type="nucleotide sequence ID" value="NZ_FNTI01000001.1"/>
</dbReference>
<dbReference type="EMBL" id="FNTI01000001">
    <property type="protein sequence ID" value="SEC84305.1"/>
    <property type="molecule type" value="Genomic_DNA"/>
</dbReference>
<dbReference type="OrthoDB" id="9799110at2"/>
<sequence length="398" mass="43137">MRINPIIVQKYGGACLETPTKIRAVASSLADLHSRGHRVVAIVSAMGKTTDELVKTAYQVSSHPNRRELDMLLTAGERISMSLMSMALSDLGVPAISFTGSQAGVMTDESHSSARILDVRPVRVREELDRGRIVVLAGFQGVNPVTKEITTLGRGGSDTTAVAMAAVLKANCCEIIKEVDGVCSADPHIVANAKSIRQLDFASLSEMCFWGAKVLHFRSVELAQSQNVPLVLKKWGGGEEHSTQVMKGVAGMESGKVLAVNSMARVEHVEIDSSDLNQGFEKFARHLKENGLPWPQLLASAFTAGKTRIMMTCDAESLDTLLRTVERTKDLRKQRETLSSVSLTCFGGVSSDLPFKAIQILQHHGIIADKYVLSPHSVNLFVPVETREAAVKALHSLI</sequence>
<dbReference type="InterPro" id="IPR041740">
    <property type="entry name" value="AKii-LysC-BS"/>
</dbReference>
<name>A0A1M6WJU6_9BRAD</name>
<comment type="pathway">
    <text evidence="2 13">Amino-acid biosynthesis; L-methionine biosynthesis via de novo pathway; L-homoserine from L-aspartate: step 1/3.</text>
</comment>
<dbReference type="CDD" id="cd04261">
    <property type="entry name" value="AAK_AKii-LysC-BS"/>
    <property type="match status" value="1"/>
</dbReference>
<keyword evidence="8 11" id="KW-0067">ATP-binding</keyword>
<evidence type="ECO:0000256" key="8">
    <source>
        <dbReference type="ARBA" id="ARBA00022840"/>
    </source>
</evidence>
<dbReference type="GO" id="GO:0009089">
    <property type="term" value="P:lysine biosynthetic process via diaminopimelate"/>
    <property type="evidence" value="ECO:0007669"/>
    <property type="project" value="UniProtKB-UniPathway"/>
</dbReference>
<dbReference type="PANTHER" id="PTHR21499">
    <property type="entry name" value="ASPARTATE KINASE"/>
    <property type="match status" value="1"/>
</dbReference>
<evidence type="ECO:0000256" key="2">
    <source>
        <dbReference type="ARBA" id="ARBA00004986"/>
    </source>
</evidence>
<keyword evidence="13" id="KW-0028">Amino-acid biosynthesis</keyword>
<organism evidence="15 16">
    <name type="scientific">Bradyrhizobium lablabi</name>
    <dbReference type="NCBI Taxonomy" id="722472"/>
    <lineage>
        <taxon>Bacteria</taxon>
        <taxon>Pseudomonadati</taxon>
        <taxon>Pseudomonadota</taxon>
        <taxon>Alphaproteobacteria</taxon>
        <taxon>Hyphomicrobiales</taxon>
        <taxon>Nitrobacteraceae</taxon>
        <taxon>Bradyrhizobium</taxon>
    </lineage>
</organism>
<accession>A0A1M6WJU6</accession>
<dbReference type="InterPro" id="IPR036393">
    <property type="entry name" value="AceGlu_kinase-like_sf"/>
</dbReference>
<dbReference type="Gene3D" id="3.40.1160.10">
    <property type="entry name" value="Acetylglutamate kinase-like"/>
    <property type="match status" value="1"/>
</dbReference>
<comment type="pathway">
    <text evidence="3 13">Amino-acid biosynthesis; L-threonine biosynthesis; L-threonine from L-aspartate: step 1/5.</text>
</comment>
<dbReference type="PIRSF" id="PIRSF000726">
    <property type="entry name" value="Asp_kin"/>
    <property type="match status" value="1"/>
</dbReference>
<protein>
    <recommendedName>
        <fullName evidence="12">Aspartokinase</fullName>
        <ecNumber evidence="12">2.7.2.4</ecNumber>
    </recommendedName>
</protein>
<comment type="pathway">
    <text evidence="1 13">Amino-acid biosynthesis; L-lysine biosynthesis via DAP pathway; (S)-tetrahydrodipicolinate from L-aspartate: step 1/4.</text>
</comment>
<dbReference type="GO" id="GO:0004072">
    <property type="term" value="F:aspartate kinase activity"/>
    <property type="evidence" value="ECO:0007669"/>
    <property type="project" value="UniProtKB-EC"/>
</dbReference>
<evidence type="ECO:0000256" key="10">
    <source>
        <dbReference type="ARBA" id="ARBA00047872"/>
    </source>
</evidence>
<evidence type="ECO:0000259" key="14">
    <source>
        <dbReference type="Pfam" id="PF00696"/>
    </source>
</evidence>
<dbReference type="EC" id="2.7.2.4" evidence="12"/>
<feature type="domain" description="Aspartate/glutamate/uridylate kinase" evidence="14">
    <location>
        <begin position="6"/>
        <end position="232"/>
    </location>
</feature>
<comment type="catalytic activity">
    <reaction evidence="10 12">
        <text>L-aspartate + ATP = 4-phospho-L-aspartate + ADP</text>
        <dbReference type="Rhea" id="RHEA:23776"/>
        <dbReference type="ChEBI" id="CHEBI:29991"/>
        <dbReference type="ChEBI" id="CHEBI:30616"/>
        <dbReference type="ChEBI" id="CHEBI:57535"/>
        <dbReference type="ChEBI" id="CHEBI:456216"/>
        <dbReference type="EC" id="2.7.2.4"/>
    </reaction>
</comment>
<dbReference type="GO" id="GO:0009088">
    <property type="term" value="P:threonine biosynthetic process"/>
    <property type="evidence" value="ECO:0007669"/>
    <property type="project" value="UniProtKB-UniPathway"/>
</dbReference>
<keyword evidence="9" id="KW-0457">Lysine biosynthesis</keyword>
<dbReference type="InterPro" id="IPR001341">
    <property type="entry name" value="Asp_kinase"/>
</dbReference>
<keyword evidence="6 11" id="KW-0547">Nucleotide-binding</keyword>
<feature type="binding site" evidence="11">
    <location>
        <begin position="213"/>
        <end position="214"/>
    </location>
    <ligand>
        <name>ATP</name>
        <dbReference type="ChEBI" id="CHEBI:30616"/>
    </ligand>
</feature>
<dbReference type="UniPathway" id="UPA00051">
    <property type="reaction ID" value="UER00462"/>
</dbReference>
<dbReference type="AlphaFoldDB" id="A0A1M6WJU6"/>
<dbReference type="UniPathway" id="UPA00034">
    <property type="reaction ID" value="UER00015"/>
</dbReference>
<evidence type="ECO:0000313" key="15">
    <source>
        <dbReference type="EMBL" id="SEC84305.1"/>
    </source>
</evidence>
<evidence type="ECO:0000256" key="12">
    <source>
        <dbReference type="RuleBase" id="RU003448"/>
    </source>
</evidence>
<evidence type="ECO:0000256" key="4">
    <source>
        <dbReference type="ARBA" id="ARBA00010122"/>
    </source>
</evidence>
<comment type="similarity">
    <text evidence="4 12">Belongs to the aspartokinase family.</text>
</comment>
<evidence type="ECO:0000313" key="16">
    <source>
        <dbReference type="Proteomes" id="UP000183208"/>
    </source>
</evidence>
<evidence type="ECO:0000256" key="13">
    <source>
        <dbReference type="RuleBase" id="RU004249"/>
    </source>
</evidence>
<dbReference type="InterPro" id="IPR005260">
    <property type="entry name" value="Asp_kin_monofn"/>
</dbReference>